<keyword evidence="1" id="KW-0540">Nuclease</keyword>
<dbReference type="GO" id="GO:0009036">
    <property type="term" value="F:type II site-specific deoxyribonuclease activity"/>
    <property type="evidence" value="ECO:0007669"/>
    <property type="project" value="InterPro"/>
</dbReference>
<dbReference type="GO" id="GO:0003677">
    <property type="term" value="F:DNA binding"/>
    <property type="evidence" value="ECO:0007669"/>
    <property type="project" value="InterPro"/>
</dbReference>
<evidence type="ECO:0000313" key="1">
    <source>
        <dbReference type="EMBL" id="RUO59208.1"/>
    </source>
</evidence>
<dbReference type="OrthoDB" id="9806692at2"/>
<keyword evidence="1" id="KW-0378">Hydrolase</keyword>
<dbReference type="GO" id="GO:0009307">
    <property type="term" value="P:DNA restriction-modification system"/>
    <property type="evidence" value="ECO:0007669"/>
    <property type="project" value="InterPro"/>
</dbReference>
<dbReference type="AlphaFoldDB" id="A0A432YE04"/>
<dbReference type="Proteomes" id="UP000288127">
    <property type="component" value="Unassembled WGS sequence"/>
</dbReference>
<reference evidence="2" key="1">
    <citation type="journal article" date="2018" name="Front. Microbiol.">
        <title>Genome-Based Analysis Reveals the Taxonomy and Diversity of the Family Idiomarinaceae.</title>
        <authorList>
            <person name="Liu Y."/>
            <person name="Lai Q."/>
            <person name="Shao Z."/>
        </authorList>
    </citation>
    <scope>NUCLEOTIDE SEQUENCE [LARGE SCALE GENOMIC DNA]</scope>
    <source>
        <strain evidence="2">PIM1</strain>
    </source>
</reference>
<dbReference type="RefSeq" id="WP_126760057.1">
    <property type="nucleotide sequence ID" value="NZ_PIPZ01000003.1"/>
</dbReference>
<dbReference type="EMBL" id="PIPZ01000003">
    <property type="protein sequence ID" value="RUO59208.1"/>
    <property type="molecule type" value="Genomic_DNA"/>
</dbReference>
<organism evidence="1 2">
    <name type="scientific">Pseudidiomarina marina</name>
    <dbReference type="NCBI Taxonomy" id="502366"/>
    <lineage>
        <taxon>Bacteria</taxon>
        <taxon>Pseudomonadati</taxon>
        <taxon>Pseudomonadota</taxon>
        <taxon>Gammaproteobacteria</taxon>
        <taxon>Alteromonadales</taxon>
        <taxon>Idiomarinaceae</taxon>
        <taxon>Pseudidiomarina</taxon>
    </lineage>
</organism>
<comment type="caution">
    <text evidence="1">The sequence shown here is derived from an EMBL/GenBank/DDBJ whole genome shotgun (WGS) entry which is preliminary data.</text>
</comment>
<dbReference type="InterPro" id="IPR019057">
    <property type="entry name" value="Restrct_endonuc_II_Eco47II"/>
</dbReference>
<keyword evidence="2" id="KW-1185">Reference proteome</keyword>
<evidence type="ECO:0000313" key="2">
    <source>
        <dbReference type="Proteomes" id="UP000288127"/>
    </source>
</evidence>
<keyword evidence="1" id="KW-0255">Endonuclease</keyword>
<gene>
    <name evidence="1" type="ORF">CWI76_09245</name>
</gene>
<protein>
    <submittedName>
        <fullName evidence="1">Eco47II family restriction endonuclease</fullName>
    </submittedName>
</protein>
<dbReference type="Pfam" id="PF09553">
    <property type="entry name" value="RE_Eco47II"/>
    <property type="match status" value="1"/>
</dbReference>
<accession>A0A432YE04</accession>
<name>A0A432YE04_9GAMM</name>
<sequence>MSYLEYLEDDVLISLVKDVLDVGRHKKEQVIRDFQKNVIDPFASIFDAAVSNVDHDTWRDSEMVRQCQKTLTNHIGNLHQKILGNVSGWQDLGVGGVVDLVCHDRKIIAEIKNKHNTVTGGKLADQYQSLERLVTPKASQYKDFTAYFVNVIPKKPERFNITFEPSDKDKGIKCSKNEHIRIIDGASFYTLVTGRESALTELYEALPEVIEHIFHEIYGDKKFSISDKELFRKYFEDAYGE</sequence>
<proteinExistence type="predicted"/>